<gene>
    <name evidence="1" type="primary">jg25892</name>
    <name evidence="1" type="ORF">PAEG_LOCUS1235</name>
</gene>
<proteinExistence type="predicted"/>
<organism evidence="1 2">
    <name type="scientific">Pararge aegeria aegeria</name>
    <dbReference type="NCBI Taxonomy" id="348720"/>
    <lineage>
        <taxon>Eukaryota</taxon>
        <taxon>Metazoa</taxon>
        <taxon>Ecdysozoa</taxon>
        <taxon>Arthropoda</taxon>
        <taxon>Hexapoda</taxon>
        <taxon>Insecta</taxon>
        <taxon>Pterygota</taxon>
        <taxon>Neoptera</taxon>
        <taxon>Endopterygota</taxon>
        <taxon>Lepidoptera</taxon>
        <taxon>Glossata</taxon>
        <taxon>Ditrysia</taxon>
        <taxon>Papilionoidea</taxon>
        <taxon>Nymphalidae</taxon>
        <taxon>Satyrinae</taxon>
        <taxon>Satyrini</taxon>
        <taxon>Parargina</taxon>
        <taxon>Pararge</taxon>
    </lineage>
</organism>
<comment type="caution">
    <text evidence="1">The sequence shown here is derived from an EMBL/GenBank/DDBJ whole genome shotgun (WGS) entry which is preliminary data.</text>
</comment>
<dbReference type="EMBL" id="CAKXAJ010004272">
    <property type="protein sequence ID" value="CAH2208685.1"/>
    <property type="molecule type" value="Genomic_DNA"/>
</dbReference>
<feature type="non-terminal residue" evidence="1">
    <location>
        <position position="1"/>
    </location>
</feature>
<name>A0A8S4QF63_9NEOP</name>
<evidence type="ECO:0000313" key="1">
    <source>
        <dbReference type="EMBL" id="CAH2208685.1"/>
    </source>
</evidence>
<keyword evidence="2" id="KW-1185">Reference proteome</keyword>
<dbReference type="AlphaFoldDB" id="A0A8S4QF63"/>
<dbReference type="Proteomes" id="UP000838756">
    <property type="component" value="Unassembled WGS sequence"/>
</dbReference>
<reference evidence="1" key="1">
    <citation type="submission" date="2022-03" db="EMBL/GenBank/DDBJ databases">
        <authorList>
            <person name="Lindestad O."/>
        </authorList>
    </citation>
    <scope>NUCLEOTIDE SEQUENCE</scope>
</reference>
<protein>
    <submittedName>
        <fullName evidence="1">Jg25892 protein</fullName>
    </submittedName>
</protein>
<sequence length="40" mass="4672">MRICARIQYSVVQVEEKSEIKKGIREKILQYFKGGASQKE</sequence>
<evidence type="ECO:0000313" key="2">
    <source>
        <dbReference type="Proteomes" id="UP000838756"/>
    </source>
</evidence>
<accession>A0A8S4QF63</accession>